<name>A0ABP2HUQ2_9BACT</name>
<keyword evidence="1" id="KW-0812">Transmembrane</keyword>
<dbReference type="EMBL" id="ADFP01000051">
    <property type="protein sequence ID" value="EFB91049.1"/>
    <property type="molecule type" value="Genomic_DNA"/>
</dbReference>
<evidence type="ECO:0008006" key="4">
    <source>
        <dbReference type="Google" id="ProtNLM"/>
    </source>
</evidence>
<comment type="caution">
    <text evidence="2">The sequence shown here is derived from an EMBL/GenBank/DDBJ whole genome shotgun (WGS) entry which is preliminary data.</text>
</comment>
<proteinExistence type="predicted"/>
<keyword evidence="1" id="KW-0472">Membrane</keyword>
<evidence type="ECO:0000313" key="3">
    <source>
        <dbReference type="Proteomes" id="UP000006462"/>
    </source>
</evidence>
<sequence length="177" mass="19760">MKTEFNLLPASYFEPVEPGWKRFLREYGAFVVMFLCFLQFFVCALTLWPRLQLQYAAVRDAEREAAAAAARLSEACGDLEAHNSQLRAMIEQGQSSTPALEILAALSGALPETGELEAVAADRELCRIEILLADREDAERVLSKLARLPYAPLRITERRLLGGGNLLLHLEGTRRGR</sequence>
<evidence type="ECO:0000256" key="1">
    <source>
        <dbReference type="SAM" id="Phobius"/>
    </source>
</evidence>
<protein>
    <recommendedName>
        <fullName evidence="4">Fimbrial assembly protein PilN</fullName>
    </recommendedName>
</protein>
<reference evidence="2 3" key="1">
    <citation type="submission" date="2009-12" db="EMBL/GenBank/DDBJ databases">
        <authorList>
            <person name="Shrivastava S."/>
            <person name="Madupu R."/>
            <person name="Durkin A.S."/>
            <person name="Torralba M."/>
            <person name="Methe B."/>
            <person name="Sutton G.G."/>
            <person name="Strausberg R.L."/>
            <person name="Nelson K.E."/>
        </authorList>
    </citation>
    <scope>NUCLEOTIDE SEQUENCE [LARGE SCALE GENOMIC DNA]</scope>
    <source>
        <strain evidence="2 3">W5455</strain>
    </source>
</reference>
<accession>A0ABP2HUQ2</accession>
<dbReference type="Proteomes" id="UP000006462">
    <property type="component" value="Unassembled WGS sequence"/>
</dbReference>
<organism evidence="2 3">
    <name type="scientific">Pyramidobacter piscolens W5455</name>
    <dbReference type="NCBI Taxonomy" id="352165"/>
    <lineage>
        <taxon>Bacteria</taxon>
        <taxon>Thermotogati</taxon>
        <taxon>Synergistota</taxon>
        <taxon>Synergistia</taxon>
        <taxon>Synergistales</taxon>
        <taxon>Dethiosulfovibrionaceae</taxon>
        <taxon>Pyramidobacter</taxon>
    </lineage>
</organism>
<evidence type="ECO:0000313" key="2">
    <source>
        <dbReference type="EMBL" id="EFB91049.1"/>
    </source>
</evidence>
<gene>
    <name evidence="2" type="ORF">HMPREF7215_0641</name>
</gene>
<keyword evidence="1" id="KW-1133">Transmembrane helix</keyword>
<feature type="transmembrane region" description="Helical" evidence="1">
    <location>
        <begin position="27"/>
        <end position="48"/>
    </location>
</feature>
<keyword evidence="3" id="KW-1185">Reference proteome</keyword>
<dbReference type="RefSeq" id="WP_009164493.1">
    <property type="nucleotide sequence ID" value="NZ_ADFP01000051.1"/>
</dbReference>